<dbReference type="GO" id="GO:0006412">
    <property type="term" value="P:translation"/>
    <property type="evidence" value="ECO:0007669"/>
    <property type="project" value="UniProtKB-UniRule"/>
</dbReference>
<dbReference type="PANTHER" id="PTHR45987">
    <property type="entry name" value="39S RIBOSOMAL PROTEIN L12"/>
    <property type="match status" value="1"/>
</dbReference>
<dbReference type="InterPro" id="IPR013823">
    <property type="entry name" value="Ribosomal_bL12_C"/>
</dbReference>
<dbReference type="Pfam" id="PF16320">
    <property type="entry name" value="Ribosomal_L12_N"/>
    <property type="match status" value="1"/>
</dbReference>
<organism evidence="8 9">
    <name type="scientific">Candidatus Spechtbacteria bacterium SB0662_bin_43</name>
    <dbReference type="NCBI Taxonomy" id="2604897"/>
    <lineage>
        <taxon>Bacteria</taxon>
        <taxon>Candidatus Spechtiibacteriota</taxon>
    </lineage>
</organism>
<evidence type="ECO:0000256" key="4">
    <source>
        <dbReference type="HAMAP-Rule" id="MF_00368"/>
    </source>
</evidence>
<dbReference type="GO" id="GO:0003735">
    <property type="term" value="F:structural constituent of ribosome"/>
    <property type="evidence" value="ECO:0007669"/>
    <property type="project" value="InterPro"/>
</dbReference>
<dbReference type="InterPro" id="IPR014719">
    <property type="entry name" value="Ribosomal_bL12_C/ClpS-like"/>
</dbReference>
<dbReference type="FunFam" id="3.30.1390.10:FF:000001">
    <property type="entry name" value="50S ribosomal protein L7/L12"/>
    <property type="match status" value="1"/>
</dbReference>
<keyword evidence="2 4" id="KW-0689">Ribosomal protein</keyword>
<proteinExistence type="inferred from homology"/>
<protein>
    <recommendedName>
        <fullName evidence="4">Large ribosomal subunit protein bL12</fullName>
    </recommendedName>
</protein>
<dbReference type="NCBIfam" id="TIGR00855">
    <property type="entry name" value="L12"/>
    <property type="match status" value="1"/>
</dbReference>
<dbReference type="Proteomes" id="UP000449092">
    <property type="component" value="Unassembled WGS sequence"/>
</dbReference>
<dbReference type="Gene3D" id="1.20.5.710">
    <property type="entry name" value="Single helix bin"/>
    <property type="match status" value="1"/>
</dbReference>
<dbReference type="HAMAP" id="MF_00368">
    <property type="entry name" value="Ribosomal_bL12"/>
    <property type="match status" value="1"/>
</dbReference>
<sequence length="151" mass="15805">MTAKKAEKDTAPEKKEETTGTEEVAVPKKFEALVKQIEELSLLDASELVSILEKKLGVSAAAPMMMAGAATPAAGEAEDSVPSTVTVELTDVGSNKIGVIKALRAITELGLKEAKDLADGAPAVVKENVAREEAEEMKKQLEEAGGTVTLK</sequence>
<dbReference type="EMBL" id="VXOY01000018">
    <property type="protein sequence ID" value="MYE38307.1"/>
    <property type="molecule type" value="Genomic_DNA"/>
</dbReference>
<evidence type="ECO:0000256" key="3">
    <source>
        <dbReference type="ARBA" id="ARBA00023274"/>
    </source>
</evidence>
<comment type="function">
    <text evidence="4">Forms part of the ribosomal stalk which helps the ribosome interact with GTP-bound translation factors. Is thus essential for accurate translation.</text>
</comment>
<dbReference type="InterPro" id="IPR036235">
    <property type="entry name" value="Ribosomal_bL12_oligo_N_sf"/>
</dbReference>
<dbReference type="GO" id="GO:0003729">
    <property type="term" value="F:mRNA binding"/>
    <property type="evidence" value="ECO:0007669"/>
    <property type="project" value="TreeGrafter"/>
</dbReference>
<dbReference type="SUPFAM" id="SSF54736">
    <property type="entry name" value="ClpS-like"/>
    <property type="match status" value="1"/>
</dbReference>
<evidence type="ECO:0000256" key="5">
    <source>
        <dbReference type="SAM" id="MobiDB-lite"/>
    </source>
</evidence>
<comment type="subunit">
    <text evidence="4">Homodimer. Part of the ribosomal stalk of the 50S ribosomal subunit. Forms a multimeric L10(L12)X complex, where L10 forms an elongated spine to which 2 to 4 L12 dimers bind in a sequential fashion. Binds GTP-bound translation factors.</text>
</comment>
<evidence type="ECO:0000313" key="9">
    <source>
        <dbReference type="Proteomes" id="UP000449092"/>
    </source>
</evidence>
<dbReference type="PANTHER" id="PTHR45987:SF4">
    <property type="entry name" value="LARGE RIBOSOMAL SUBUNIT PROTEIN BL12M"/>
    <property type="match status" value="1"/>
</dbReference>
<feature type="domain" description="Large ribosomal subunit protein bL12 oligomerization" evidence="7">
    <location>
        <begin position="31"/>
        <end position="77"/>
    </location>
</feature>
<comment type="similarity">
    <text evidence="1 4">Belongs to the bacterial ribosomal protein bL12 family.</text>
</comment>
<keyword evidence="3 4" id="KW-0687">Ribonucleoprotein</keyword>
<dbReference type="AlphaFoldDB" id="A0A845DAC4"/>
<dbReference type="GO" id="GO:0022625">
    <property type="term" value="C:cytosolic large ribosomal subunit"/>
    <property type="evidence" value="ECO:0007669"/>
    <property type="project" value="TreeGrafter"/>
</dbReference>
<dbReference type="CDD" id="cd00387">
    <property type="entry name" value="Ribosomal_L7_L12"/>
    <property type="match status" value="1"/>
</dbReference>
<feature type="compositionally biased region" description="Basic and acidic residues" evidence="5">
    <location>
        <begin position="1"/>
        <end position="18"/>
    </location>
</feature>
<feature type="region of interest" description="Disordered" evidence="5">
    <location>
        <begin position="1"/>
        <end position="25"/>
    </location>
</feature>
<dbReference type="Pfam" id="PF00542">
    <property type="entry name" value="Ribosomal_L12"/>
    <property type="match status" value="1"/>
</dbReference>
<evidence type="ECO:0000256" key="2">
    <source>
        <dbReference type="ARBA" id="ARBA00022980"/>
    </source>
</evidence>
<dbReference type="InterPro" id="IPR008932">
    <property type="entry name" value="Ribosomal_bL12_oligo"/>
</dbReference>
<comment type="caution">
    <text evidence="8">The sequence shown here is derived from an EMBL/GenBank/DDBJ whole genome shotgun (WGS) entry which is preliminary data.</text>
</comment>
<dbReference type="InterPro" id="IPR000206">
    <property type="entry name" value="Ribosomal_bL12"/>
</dbReference>
<reference evidence="8 9" key="1">
    <citation type="submission" date="2019-09" db="EMBL/GenBank/DDBJ databases">
        <title>Characterisation of the sponge microbiome using genome-centric metagenomics.</title>
        <authorList>
            <person name="Engelberts J.P."/>
            <person name="Robbins S.J."/>
            <person name="De Goeij J.M."/>
            <person name="Aranda M."/>
            <person name="Bell S.C."/>
            <person name="Webster N.S."/>
        </authorList>
    </citation>
    <scope>NUCLEOTIDE SEQUENCE [LARGE SCALE GENOMIC DNA]</scope>
    <source>
        <strain evidence="8">SB0662_bin_43</strain>
    </source>
</reference>
<evidence type="ECO:0000256" key="1">
    <source>
        <dbReference type="ARBA" id="ARBA00007197"/>
    </source>
</evidence>
<evidence type="ECO:0000259" key="7">
    <source>
        <dbReference type="Pfam" id="PF16320"/>
    </source>
</evidence>
<evidence type="ECO:0000259" key="6">
    <source>
        <dbReference type="Pfam" id="PF00542"/>
    </source>
</evidence>
<dbReference type="SUPFAM" id="SSF48300">
    <property type="entry name" value="Ribosomal protein L7/12, oligomerisation (N-terminal) domain"/>
    <property type="match status" value="1"/>
</dbReference>
<evidence type="ECO:0000313" key="8">
    <source>
        <dbReference type="EMBL" id="MYE38307.1"/>
    </source>
</evidence>
<feature type="domain" description="Large ribosomal subunit protein bL12 C-terminal" evidence="6">
    <location>
        <begin position="86"/>
        <end position="151"/>
    </location>
</feature>
<accession>A0A845DAC4</accession>
<gene>
    <name evidence="4" type="primary">rplL</name>
    <name evidence="8" type="ORF">F4X82_02195</name>
</gene>
<dbReference type="Gene3D" id="3.30.1390.10">
    <property type="match status" value="1"/>
</dbReference>
<name>A0A845DAC4_9BACT</name>